<sequence>MENSPIQQVTDSTIECCLRNSFFADMLQEIIPLDQRNKFLKKFSELKYPVVPEGDTVLAQQFPNVTSLSLDIGEFGCSALPVVFETFPKLKRLGLSGTCSFSSFSGLHKATIISHVEDGWPIERIPRRKSIMDFIELEVITFGMYFDIDPDMILYCLPSVPNLRQISFYWNESLSVPLLRDSVGHLERIVIIISKNDKDALEDVIVQVGEMLPNTCVRYIEL</sequence>
<organism evidence="1 2">
    <name type="scientific">Allacma fusca</name>
    <dbReference type="NCBI Taxonomy" id="39272"/>
    <lineage>
        <taxon>Eukaryota</taxon>
        <taxon>Metazoa</taxon>
        <taxon>Ecdysozoa</taxon>
        <taxon>Arthropoda</taxon>
        <taxon>Hexapoda</taxon>
        <taxon>Collembola</taxon>
        <taxon>Symphypleona</taxon>
        <taxon>Sminthuridae</taxon>
        <taxon>Allacma</taxon>
    </lineage>
</organism>
<evidence type="ECO:0000313" key="2">
    <source>
        <dbReference type="Proteomes" id="UP000708208"/>
    </source>
</evidence>
<name>A0A8J2K4F9_9HEXA</name>
<proteinExistence type="predicted"/>
<evidence type="ECO:0000313" key="1">
    <source>
        <dbReference type="EMBL" id="CAG7719844.1"/>
    </source>
</evidence>
<gene>
    <name evidence="1" type="ORF">AFUS01_LOCUS9147</name>
</gene>
<accession>A0A8J2K4F9</accession>
<keyword evidence="2" id="KW-1185">Reference proteome</keyword>
<dbReference type="Proteomes" id="UP000708208">
    <property type="component" value="Unassembled WGS sequence"/>
</dbReference>
<protein>
    <submittedName>
        <fullName evidence="1">Uncharacterized protein</fullName>
    </submittedName>
</protein>
<comment type="caution">
    <text evidence="1">The sequence shown here is derived from an EMBL/GenBank/DDBJ whole genome shotgun (WGS) entry which is preliminary data.</text>
</comment>
<dbReference type="AlphaFoldDB" id="A0A8J2K4F9"/>
<dbReference type="EMBL" id="CAJVCH010064936">
    <property type="protein sequence ID" value="CAG7719844.1"/>
    <property type="molecule type" value="Genomic_DNA"/>
</dbReference>
<reference evidence="1" key="1">
    <citation type="submission" date="2021-06" db="EMBL/GenBank/DDBJ databases">
        <authorList>
            <person name="Hodson N. C."/>
            <person name="Mongue J. A."/>
            <person name="Jaron S. K."/>
        </authorList>
    </citation>
    <scope>NUCLEOTIDE SEQUENCE</scope>
</reference>